<dbReference type="EnsemblMetazoa" id="XM_019998577.1">
    <property type="protein sequence ID" value="XP_019854136.1"/>
    <property type="gene ID" value="LOC109583298"/>
</dbReference>
<reference evidence="2" key="2">
    <citation type="submission" date="2024-06" db="UniProtKB">
        <authorList>
            <consortium name="EnsemblMetazoa"/>
        </authorList>
    </citation>
    <scope>IDENTIFICATION</scope>
</reference>
<evidence type="ECO:0000313" key="2">
    <source>
        <dbReference type="EnsemblMetazoa" id="XP_019854136.1"/>
    </source>
</evidence>
<dbReference type="SUPFAM" id="SSF52075">
    <property type="entry name" value="Outer arm dynein light chain 1"/>
    <property type="match status" value="1"/>
</dbReference>
<feature type="compositionally biased region" description="Polar residues" evidence="1">
    <location>
        <begin position="23"/>
        <end position="32"/>
    </location>
</feature>
<dbReference type="AlphaFoldDB" id="A0AAN0JBL3"/>
<dbReference type="InterPro" id="IPR032675">
    <property type="entry name" value="LRR_dom_sf"/>
</dbReference>
<organism evidence="2 3">
    <name type="scientific">Amphimedon queenslandica</name>
    <name type="common">Sponge</name>
    <dbReference type="NCBI Taxonomy" id="400682"/>
    <lineage>
        <taxon>Eukaryota</taxon>
        <taxon>Metazoa</taxon>
        <taxon>Porifera</taxon>
        <taxon>Demospongiae</taxon>
        <taxon>Heteroscleromorpha</taxon>
        <taxon>Haplosclerida</taxon>
        <taxon>Niphatidae</taxon>
        <taxon>Amphimedon</taxon>
    </lineage>
</organism>
<protein>
    <submittedName>
        <fullName evidence="2">Uncharacterized protein</fullName>
    </submittedName>
</protein>
<keyword evidence="3" id="KW-1185">Reference proteome</keyword>
<dbReference type="GeneID" id="109583298"/>
<evidence type="ECO:0000256" key="1">
    <source>
        <dbReference type="SAM" id="MobiDB-lite"/>
    </source>
</evidence>
<dbReference type="InterPro" id="IPR001611">
    <property type="entry name" value="Leu-rich_rpt"/>
</dbReference>
<feature type="region of interest" description="Disordered" evidence="1">
    <location>
        <begin position="1"/>
        <end position="41"/>
    </location>
</feature>
<dbReference type="Gene3D" id="3.80.10.10">
    <property type="entry name" value="Ribonuclease Inhibitor"/>
    <property type="match status" value="1"/>
</dbReference>
<evidence type="ECO:0000313" key="3">
    <source>
        <dbReference type="Proteomes" id="UP000007879"/>
    </source>
</evidence>
<dbReference type="RefSeq" id="XP_019854136.1">
    <property type="nucleotide sequence ID" value="XM_019998577.1"/>
</dbReference>
<dbReference type="Proteomes" id="UP000007879">
    <property type="component" value="Unassembled WGS sequence"/>
</dbReference>
<name>A0AAN0JBL3_AMPQE</name>
<dbReference type="PROSITE" id="PS51450">
    <property type="entry name" value="LRR"/>
    <property type="match status" value="1"/>
</dbReference>
<accession>A0AAN0JBL3</accession>
<sequence>MSSSRGASKKSPAGSTRLKPNPNFFNSPSQSDGVGKEGTVPESLLKEARKTGSLNLSNRWWDQVELTRLDLSSNKIKEISEHIENFNSLSALEVQYNELTCLPNNVIILDKLSRIFAR</sequence>
<reference evidence="3" key="1">
    <citation type="journal article" date="2010" name="Nature">
        <title>The Amphimedon queenslandica genome and the evolution of animal complexity.</title>
        <authorList>
            <person name="Srivastava M."/>
            <person name="Simakov O."/>
            <person name="Chapman J."/>
            <person name="Fahey B."/>
            <person name="Gauthier M.E."/>
            <person name="Mitros T."/>
            <person name="Richards G.S."/>
            <person name="Conaco C."/>
            <person name="Dacre M."/>
            <person name="Hellsten U."/>
            <person name="Larroux C."/>
            <person name="Putnam N.H."/>
            <person name="Stanke M."/>
            <person name="Adamska M."/>
            <person name="Darling A."/>
            <person name="Degnan S.M."/>
            <person name="Oakley T.H."/>
            <person name="Plachetzki D.C."/>
            <person name="Zhai Y."/>
            <person name="Adamski M."/>
            <person name="Calcino A."/>
            <person name="Cummins S.F."/>
            <person name="Goodstein D.M."/>
            <person name="Harris C."/>
            <person name="Jackson D.J."/>
            <person name="Leys S.P."/>
            <person name="Shu S."/>
            <person name="Woodcroft B.J."/>
            <person name="Vervoort M."/>
            <person name="Kosik K.S."/>
            <person name="Manning G."/>
            <person name="Degnan B.M."/>
            <person name="Rokhsar D.S."/>
        </authorList>
    </citation>
    <scope>NUCLEOTIDE SEQUENCE [LARGE SCALE GENOMIC DNA]</scope>
</reference>
<dbReference type="KEGG" id="aqu:109583298"/>
<proteinExistence type="predicted"/>